<evidence type="ECO:0008006" key="7">
    <source>
        <dbReference type="Google" id="ProtNLM"/>
    </source>
</evidence>
<dbReference type="PANTHER" id="PTHR31234:SF2">
    <property type="entry name" value="OS05G0199100 PROTEIN"/>
    <property type="match status" value="1"/>
</dbReference>
<gene>
    <name evidence="5" type="ORF">INT45_011457</name>
</gene>
<comment type="subcellular location">
    <subcellularLocation>
        <location evidence="1">Membrane</location>
    </subcellularLocation>
</comment>
<protein>
    <recommendedName>
        <fullName evidence="7">Late embryogenesis abundant protein LEA-2 subgroup domain-containing protein</fullName>
    </recommendedName>
</protein>
<keyword evidence="6" id="KW-1185">Reference proteome</keyword>
<evidence type="ECO:0000313" key="6">
    <source>
        <dbReference type="Proteomes" id="UP000646827"/>
    </source>
</evidence>
<keyword evidence="4" id="KW-0812">Transmembrane</keyword>
<dbReference type="OrthoDB" id="5582002at2759"/>
<evidence type="ECO:0000313" key="5">
    <source>
        <dbReference type="EMBL" id="KAG2225789.1"/>
    </source>
</evidence>
<dbReference type="Proteomes" id="UP000646827">
    <property type="component" value="Unassembled WGS sequence"/>
</dbReference>
<dbReference type="AlphaFoldDB" id="A0A8H7VSU1"/>
<sequence length="383" mass="43095">MASNYSGHSPLGRNNSELRRYIDDPYRAARRGDSGTDFDEILSTSPGSDIAHSRSASDSSTRKLTGTPAPIPIRDYYEDDPYVRQTNHNDYTSKRNSYKASYLERIAERANSYLPYSHHQRDPNAPMAPIYIEDTPSSIIAAADKDRTISIQPELMISNNNGGARSMTGAIERAIGGHQPTTIVNEGDQLEFSKRKLKRRWCGLRKRIITLFVVVFCVVVTLVWFFVWPRFPQLKFTDVDSPAYEYVNDTNTQQMYFNASWVLNMTADNTANWIPTHIRDMAVDVVYRDTNEPFGHGNSGSLQLSPRSFQIVEIPIRIYHKVDSSDQTYVAVANACGPRGYSPTLTAANSFNIDFLVEVSIDGITWSITRNVSVPHGFSCPLV</sequence>
<dbReference type="GO" id="GO:0016020">
    <property type="term" value="C:membrane"/>
    <property type="evidence" value="ECO:0007669"/>
    <property type="project" value="UniProtKB-SubCell"/>
</dbReference>
<evidence type="ECO:0000256" key="1">
    <source>
        <dbReference type="ARBA" id="ARBA00004370"/>
    </source>
</evidence>
<keyword evidence="4" id="KW-1133">Transmembrane helix</keyword>
<name>A0A8H7VSU1_9FUNG</name>
<proteinExistence type="predicted"/>
<dbReference type="InterPro" id="IPR044839">
    <property type="entry name" value="NDR1-like"/>
</dbReference>
<evidence type="ECO:0000256" key="4">
    <source>
        <dbReference type="SAM" id="Phobius"/>
    </source>
</evidence>
<reference evidence="5 6" key="1">
    <citation type="submission" date="2020-12" db="EMBL/GenBank/DDBJ databases">
        <title>Metabolic potential, ecology and presence of endohyphal bacteria is reflected in genomic diversity of Mucoromycotina.</title>
        <authorList>
            <person name="Muszewska A."/>
            <person name="Okrasinska A."/>
            <person name="Steczkiewicz K."/>
            <person name="Drgas O."/>
            <person name="Orlowska M."/>
            <person name="Perlinska-Lenart U."/>
            <person name="Aleksandrzak-Piekarczyk T."/>
            <person name="Szatraj K."/>
            <person name="Zielenkiewicz U."/>
            <person name="Pilsyk S."/>
            <person name="Malc E."/>
            <person name="Mieczkowski P."/>
            <person name="Kruszewska J.S."/>
            <person name="Biernat P."/>
            <person name="Pawlowska J."/>
        </authorList>
    </citation>
    <scope>NUCLEOTIDE SEQUENCE [LARGE SCALE GENOMIC DNA]</scope>
    <source>
        <strain evidence="5 6">CBS 142.35</strain>
    </source>
</reference>
<feature type="transmembrane region" description="Helical" evidence="4">
    <location>
        <begin position="208"/>
        <end position="228"/>
    </location>
</feature>
<keyword evidence="2 4" id="KW-0472">Membrane</keyword>
<feature type="region of interest" description="Disordered" evidence="3">
    <location>
        <begin position="28"/>
        <end position="75"/>
    </location>
</feature>
<feature type="compositionally biased region" description="Polar residues" evidence="3">
    <location>
        <begin position="54"/>
        <end position="64"/>
    </location>
</feature>
<accession>A0A8H7VSU1</accession>
<organism evidence="5 6">
    <name type="scientific">Circinella minor</name>
    <dbReference type="NCBI Taxonomy" id="1195481"/>
    <lineage>
        <taxon>Eukaryota</taxon>
        <taxon>Fungi</taxon>
        <taxon>Fungi incertae sedis</taxon>
        <taxon>Mucoromycota</taxon>
        <taxon>Mucoromycotina</taxon>
        <taxon>Mucoromycetes</taxon>
        <taxon>Mucorales</taxon>
        <taxon>Lichtheimiaceae</taxon>
        <taxon>Circinella</taxon>
    </lineage>
</organism>
<evidence type="ECO:0000256" key="3">
    <source>
        <dbReference type="SAM" id="MobiDB-lite"/>
    </source>
</evidence>
<evidence type="ECO:0000256" key="2">
    <source>
        <dbReference type="ARBA" id="ARBA00023136"/>
    </source>
</evidence>
<dbReference type="GO" id="GO:0098542">
    <property type="term" value="P:defense response to other organism"/>
    <property type="evidence" value="ECO:0007669"/>
    <property type="project" value="InterPro"/>
</dbReference>
<dbReference type="PANTHER" id="PTHR31234">
    <property type="entry name" value="LATE EMBRYOGENESIS ABUNDANT (LEA) HYDROXYPROLINE-RICH GLYCOPROTEIN FAMILY"/>
    <property type="match status" value="1"/>
</dbReference>
<dbReference type="EMBL" id="JAEPRB010000024">
    <property type="protein sequence ID" value="KAG2225789.1"/>
    <property type="molecule type" value="Genomic_DNA"/>
</dbReference>
<comment type="caution">
    <text evidence="5">The sequence shown here is derived from an EMBL/GenBank/DDBJ whole genome shotgun (WGS) entry which is preliminary data.</text>
</comment>